<dbReference type="PANTHER" id="PTHR35130">
    <property type="entry name" value="MEDIATOR OF RNA POLYMERASE II TRANSCRIPTION SUBUNIT 16"/>
    <property type="match status" value="1"/>
</dbReference>
<feature type="compositionally biased region" description="Polar residues" evidence="1">
    <location>
        <begin position="2277"/>
        <end position="2288"/>
    </location>
</feature>
<feature type="region of interest" description="Disordered" evidence="1">
    <location>
        <begin position="1373"/>
        <end position="1396"/>
    </location>
</feature>
<evidence type="ECO:0000313" key="2">
    <source>
        <dbReference type="EMBL" id="KAJ6999781.1"/>
    </source>
</evidence>
<accession>A0AAD6W5V2</accession>
<feature type="region of interest" description="Disordered" evidence="1">
    <location>
        <begin position="985"/>
        <end position="1060"/>
    </location>
</feature>
<dbReference type="Proteomes" id="UP001164929">
    <property type="component" value="Chromosome 4"/>
</dbReference>
<proteinExistence type="predicted"/>
<feature type="region of interest" description="Disordered" evidence="1">
    <location>
        <begin position="870"/>
        <end position="904"/>
    </location>
</feature>
<keyword evidence="3" id="KW-1185">Reference proteome</keyword>
<feature type="region of interest" description="Disordered" evidence="1">
    <location>
        <begin position="1"/>
        <end position="54"/>
    </location>
</feature>
<dbReference type="GO" id="GO:0006355">
    <property type="term" value="P:regulation of DNA-templated transcription"/>
    <property type="evidence" value="ECO:0007669"/>
    <property type="project" value="InterPro"/>
</dbReference>
<feature type="compositionally biased region" description="Low complexity" evidence="1">
    <location>
        <begin position="876"/>
        <end position="904"/>
    </location>
</feature>
<feature type="region of interest" description="Disordered" evidence="1">
    <location>
        <begin position="2159"/>
        <end position="2193"/>
    </location>
</feature>
<feature type="compositionally biased region" description="Low complexity" evidence="1">
    <location>
        <begin position="2168"/>
        <end position="2193"/>
    </location>
</feature>
<evidence type="ECO:0000256" key="1">
    <source>
        <dbReference type="SAM" id="MobiDB-lite"/>
    </source>
</evidence>
<comment type="caution">
    <text evidence="2">The sequence shown here is derived from an EMBL/GenBank/DDBJ whole genome shotgun (WGS) entry which is preliminary data.</text>
</comment>
<feature type="compositionally biased region" description="Polar residues" evidence="1">
    <location>
        <begin position="989"/>
        <end position="1005"/>
    </location>
</feature>
<dbReference type="PANTHER" id="PTHR35130:SF1">
    <property type="entry name" value="MEDIATOR OF RNA POLYMERASE II TRANSCRIPTION SUBUNIT 16"/>
    <property type="match status" value="1"/>
</dbReference>
<protein>
    <submittedName>
        <fullName evidence="2">Mediator of RNA polymerase II transcription subunit 16-like</fullName>
    </submittedName>
</protein>
<dbReference type="EMBL" id="JAQIZT010000004">
    <property type="protein sequence ID" value="KAJ6999781.1"/>
    <property type="molecule type" value="Genomic_DNA"/>
</dbReference>
<feature type="region of interest" description="Disordered" evidence="1">
    <location>
        <begin position="2274"/>
        <end position="2324"/>
    </location>
</feature>
<name>A0AAD6W5V2_9ROSI</name>
<evidence type="ECO:0000313" key="3">
    <source>
        <dbReference type="Proteomes" id="UP001164929"/>
    </source>
</evidence>
<dbReference type="GO" id="GO:0016592">
    <property type="term" value="C:mediator complex"/>
    <property type="evidence" value="ECO:0007669"/>
    <property type="project" value="InterPro"/>
</dbReference>
<dbReference type="InterPro" id="IPR038836">
    <property type="entry name" value="MED16"/>
</dbReference>
<feature type="region of interest" description="Disordered" evidence="1">
    <location>
        <begin position="2443"/>
        <end position="2470"/>
    </location>
</feature>
<gene>
    <name evidence="2" type="ORF">NC653_010509</name>
</gene>
<organism evidence="2 3">
    <name type="scientific">Populus alba x Populus x berolinensis</name>
    <dbReference type="NCBI Taxonomy" id="444605"/>
    <lineage>
        <taxon>Eukaryota</taxon>
        <taxon>Viridiplantae</taxon>
        <taxon>Streptophyta</taxon>
        <taxon>Embryophyta</taxon>
        <taxon>Tracheophyta</taxon>
        <taxon>Spermatophyta</taxon>
        <taxon>Magnoliopsida</taxon>
        <taxon>eudicotyledons</taxon>
        <taxon>Gunneridae</taxon>
        <taxon>Pentapetalae</taxon>
        <taxon>rosids</taxon>
        <taxon>fabids</taxon>
        <taxon>Malpighiales</taxon>
        <taxon>Salicaceae</taxon>
        <taxon>Saliceae</taxon>
        <taxon>Populus</taxon>
    </lineage>
</organism>
<reference evidence="2 3" key="1">
    <citation type="journal article" date="2023" name="Mol. Ecol. Resour.">
        <title>Chromosome-level genome assembly of a triploid poplar Populus alba 'Berolinensis'.</title>
        <authorList>
            <person name="Chen S."/>
            <person name="Yu Y."/>
            <person name="Wang X."/>
            <person name="Wang S."/>
            <person name="Zhang T."/>
            <person name="Zhou Y."/>
            <person name="He R."/>
            <person name="Meng N."/>
            <person name="Wang Y."/>
            <person name="Liu W."/>
            <person name="Liu Z."/>
            <person name="Liu J."/>
            <person name="Guo Q."/>
            <person name="Huang H."/>
            <person name="Sederoff R.R."/>
            <person name="Wang G."/>
            <person name="Qu G."/>
            <person name="Chen S."/>
        </authorList>
    </citation>
    <scope>NUCLEOTIDE SEQUENCE [LARGE SCALE GENOMIC DNA]</scope>
    <source>
        <strain evidence="2">SC-2020</strain>
    </source>
</reference>
<sequence length="2586" mass="279314">MTSSSSIKETTEEEQVAPDIVPADGGVGGVEKTEPVSSGGEEESGGEKLDDSMEEDSVSPATVFCIRLKQPRSNLQHKMSVPELCRKYSAVAWCGKLNAIACASETCARIPSSNANPPFWIPIHVVIPERPTECAVFNVIADSPRDSVQFIEWSPTSCPRALLIANFHGRITIWTQPSQGPSNLVRDASCWQREHEWRQDIAVVTKWLSGVSPYRWLSSKSSTPTNSKSAFEEKFLSQHSQTSARWPNFLCVCSVFSSGSVQLHWSQWPPSQNNTSPKWFRTSKGLLGAGPSGIMAADAIITDSGAMHVAGVPIVNPSTVVVWEVTPGPGNGFQATPMVSTSNGVPPSVKPPNWSGFAPLAAYLFSWQEHLMSEAMQGKKHMDKDFTDTVSLHCSPVSNFSAYVSPEAAAQSAATTTWGSGVSAVAFDPTRGGSVIAVVIVEGQYMSPYDPDEGPLITGWRVQRWESSLQPVVLHPIFGNPTSGFGGQAPMQTVWVSKVDTSIPPTNDFKNLQAAPAVPILDARKASDSGSEKTKRVTFDPSDLPSDVRTLARIVYSAHGGEIAIAFLRGGVHIFSGPNFTLVDNYQINVGSAIAAPAFSSTSCCSASVWHDTSKDRTVLKIIRVLPPAVPSSLVKANSAIWERAIAERYLVRVICLGITLEIHMLVVMAFPLVKNQMKVGCVDNFNILLGHTDIVFCQSRFWWSLLVGVDWWDAVGCTQSAAEDGIVSLNSVIAVLDADFHSLPSTQHRQQYGPSLDRIKCRLLEGTNAQEVRAMVLDMQARLLLDMLGKGIESALINPSALVPEPWQASGETLSGIDPEAMTVEPNLVPSIQAYVDAVLDLASHFITRLRRYASFCRTLASHAVTAGAGSNRNTVTSPTQSSASPTPNQGGQSGGTSSTGSTQMQAWVQGAIAKISSTTDGVSTATSNPISGPSSFMPISINTGTFPGTPAVRLIGDCHFLHRLCQLLLFCFFFRRRTQVPRFAGGTQRNPTDTNVQKPQSGAPSKVEEINSVSSKPAPAAVRSDEGQAVRGSQVVPGAKAVEEGPAGRHRVGSGNAGQGYSSEEVKVLFLILMDLCRRTAALVHPLPVSQVGSSNIQVRLHYIDGNYTVLPEVVEASLGPHMQNMPRPRGADAAGLLLRELELHPPSEEWHRRNMFGGPWSDPEDIGSEDTSKLNSTDSLDFSSLENCDVYYGAHGLWPRKRRLSERDAAVGLNTSAGLGAYLGIMGSRRDVVTAVWKTGLEGVWYKCIRCLRQTSALASPCAANPPDQNEREAWWISRWAYGCPICWLELGSKEGLLALQKWKSVRSSYASAVWCLSFKFLSSTATVLEGRLVFWKMFRRAPLVKETTEEEQVTPDIVPAGGGVGGVEKIEPVSSGGEEESGGEKLDDSMEEDSVSPATVFCIRLKQPRSNLQHKMSVPELCRKFSAVAWCGKLNAIACASETCARIPSSNANPPFWIPIHVVIPERPTECAVFNVIADSPRDSVQFIEWSPTSCPRALLIANFHGRITIWTQPSQCPSNLVRDASCWQREHEWRQDIAVVTKWLSGVSPYRWLSSKSSTPTNSKSAFEEKFLSQYSQTSARWPNFLCVCSVFSSGCVQLHWSQWPPSQNNTSPKWFCTSKGLLGAGPSGIMAADAIITDSGAMHVAGVPIVNPSTVVVWEVTAGPGNGFQATPMASASNGVPPSVKSPNWSGFAPLAAYLFSWQEHLMSEAKQGKKHMDKDFTDTVSLHCLPVSNFSAYVSPEAAAQSAATTTWGSGVSAVAFDPTRGGSVIAVVIVEGQYMSPYDPDEGPLITGWRVQRWESSLQPVVLHPIFGNPTSGFGGQAPMQTVWVSKVDTSIPPTNDFKNFQAAPAVPISDARNASDSGSGKTKRVTFDPSDLPSDVRTLARIVYSAHGGEIAIAFLRGGVHIFSGPNFTLVDNYQINVGSAIAAPAFSSTSCCSASIWHDTRKDRSILKIIRVLPPAVPISQVKANSAIWERAIAERFWWSLLVGVDWWDAVGCTQSAAEDGIVSLNSVIAVLDADFHSLPSTQHRQLYGPSLDRIKCRLLEGTNAQEVRAMVLDMQARLLLDMLGKGIESALINPSALVPEPWQASGETLSGIDPEAMTVEPNLVLNIQAYVDAVLDLASHFITRLRRYASFCRTLASHAVTAGAGSNRNTVTSPSQSSASPAPNQGGQSGGTSSTGSTQMQAWVQGAIAKISSTTDGVSTATPNPISGPSSFMPISINTGTFPGTPAVRLIGDCHFLHRLCQLLLFCFFFRRTQLPRFAGGTQRNPTDTNVHKPQSGAPGKVEEINSVSSKPAPAVVRSDEGQAVRGSQVVPGAKAVEEGPAGRHRVGNGNAGQGYSFEEVTVLFLILMDLCRRTASLGHPLPVSQVGISNIQVRLHYIDGNYTVLPEVVEASLGPHMQNMPRPRGADAAGLLLRELELHPPSEEWHRRNMFGGPWSDPEDMGSDDTSKHNSTNSLDFSSLENCDVYYGAHGLWPRKRRLSERDAAVGLNTSAGLGAYLGIMGSRRDVVTAVWKTGLEGVWYKCIRCLRQTSALASPGAANPPDQNEREAWWVSRWAYGCPMCGGTWVRVV</sequence>